<evidence type="ECO:0000259" key="1">
    <source>
        <dbReference type="Pfam" id="PF13709"/>
    </source>
</evidence>
<sequence length="237" mass="25918">RHRGTTPWPRAKPIVPLRVARVARVKYKGNWAPEPLAWRRFGILMGQHWQTKLLQEVVTAEKLDAKTHRVAAMTGTGEFSLSGPQKQALKRYVEGGGTLILDAAGGSEGFSRSAMALLKELFGEGSVRRLPSFSPVYQMSGLEVKSVRYRRAARRIGRGKDPRIMGITLKGRVAVFFSREDLTSGLVGVPCYSCIGYAPGTSEKPGSAVKLMRNMVLYGNQIRKPPAKPKAEPAGSG</sequence>
<reference evidence="2" key="1">
    <citation type="journal article" date="2014" name="Front. Microbiol.">
        <title>High frequency of phylogenetically diverse reductive dehalogenase-homologous genes in deep subseafloor sedimentary metagenomes.</title>
        <authorList>
            <person name="Kawai M."/>
            <person name="Futagami T."/>
            <person name="Toyoda A."/>
            <person name="Takaki Y."/>
            <person name="Nishi S."/>
            <person name="Hori S."/>
            <person name="Arai W."/>
            <person name="Tsubouchi T."/>
            <person name="Morono Y."/>
            <person name="Uchiyama I."/>
            <person name="Ito T."/>
            <person name="Fujiyama A."/>
            <person name="Inagaki F."/>
            <person name="Takami H."/>
        </authorList>
    </citation>
    <scope>NUCLEOTIDE SEQUENCE</scope>
    <source>
        <strain evidence="2">Expedition CK06-06</strain>
    </source>
</reference>
<organism evidence="2">
    <name type="scientific">marine sediment metagenome</name>
    <dbReference type="NCBI Taxonomy" id="412755"/>
    <lineage>
        <taxon>unclassified sequences</taxon>
        <taxon>metagenomes</taxon>
        <taxon>ecological metagenomes</taxon>
    </lineage>
</organism>
<proteinExistence type="predicted"/>
<dbReference type="AlphaFoldDB" id="X0VKQ6"/>
<comment type="caution">
    <text evidence="2">The sequence shown here is derived from an EMBL/GenBank/DDBJ whole genome shotgun (WGS) entry which is preliminary data.</text>
</comment>
<dbReference type="Gene3D" id="3.40.50.12140">
    <property type="entry name" value="Domain of unknown function DUF4159"/>
    <property type="match status" value="1"/>
</dbReference>
<dbReference type="InterPro" id="IPR025297">
    <property type="entry name" value="DUF4159"/>
</dbReference>
<protein>
    <recommendedName>
        <fullName evidence="1">DUF4159 domain-containing protein</fullName>
    </recommendedName>
</protein>
<accession>X0VKQ6</accession>
<name>X0VKQ6_9ZZZZ</name>
<dbReference type="EMBL" id="BARS01022310">
    <property type="protein sequence ID" value="GAG13058.1"/>
    <property type="molecule type" value="Genomic_DNA"/>
</dbReference>
<feature type="domain" description="DUF4159" evidence="1">
    <location>
        <begin position="21"/>
        <end position="218"/>
    </location>
</feature>
<dbReference type="Pfam" id="PF13709">
    <property type="entry name" value="DUF4159"/>
    <property type="match status" value="1"/>
</dbReference>
<feature type="non-terminal residue" evidence="2">
    <location>
        <position position="1"/>
    </location>
</feature>
<gene>
    <name evidence="2" type="ORF">S01H1_35689</name>
</gene>
<evidence type="ECO:0000313" key="2">
    <source>
        <dbReference type="EMBL" id="GAG13058.1"/>
    </source>
</evidence>